<evidence type="ECO:0000313" key="1">
    <source>
        <dbReference type="EMBL" id="CAB4133967.1"/>
    </source>
</evidence>
<sequence>MEKSTPKMTLKQAQLFWNNLPPEQKIEFNKFLKKLNAKDLILTRINVDDNEQITSIILDPKDKPGKSMKPFMKHFDQKIISSS</sequence>
<gene>
    <name evidence="1" type="ORF">UFOVP265_54</name>
</gene>
<name>A0A6J5LLK5_9CAUD</name>
<proteinExistence type="predicted"/>
<reference evidence="1" key="1">
    <citation type="submission" date="2020-04" db="EMBL/GenBank/DDBJ databases">
        <authorList>
            <person name="Chiriac C."/>
            <person name="Salcher M."/>
            <person name="Ghai R."/>
            <person name="Kavagutti S V."/>
        </authorList>
    </citation>
    <scope>NUCLEOTIDE SEQUENCE</scope>
</reference>
<organism evidence="1">
    <name type="scientific">uncultured Caudovirales phage</name>
    <dbReference type="NCBI Taxonomy" id="2100421"/>
    <lineage>
        <taxon>Viruses</taxon>
        <taxon>Duplodnaviria</taxon>
        <taxon>Heunggongvirae</taxon>
        <taxon>Uroviricota</taxon>
        <taxon>Caudoviricetes</taxon>
        <taxon>Peduoviridae</taxon>
        <taxon>Maltschvirus</taxon>
        <taxon>Maltschvirus maltsch</taxon>
    </lineage>
</organism>
<protein>
    <submittedName>
        <fullName evidence="1">Uncharacterized protein</fullName>
    </submittedName>
</protein>
<accession>A0A6J5LLK5</accession>
<dbReference type="EMBL" id="LR796278">
    <property type="protein sequence ID" value="CAB4133967.1"/>
    <property type="molecule type" value="Genomic_DNA"/>
</dbReference>